<feature type="repeat" description="PPR" evidence="3">
    <location>
        <begin position="251"/>
        <end position="285"/>
    </location>
</feature>
<comment type="caution">
    <text evidence="5">The sequence shown here is derived from an EMBL/GenBank/DDBJ whole genome shotgun (WGS) entry which is preliminary data.</text>
</comment>
<name>A0A8X8Z9Q1_SALSN</name>
<dbReference type="GO" id="GO:0008270">
    <property type="term" value="F:zinc ion binding"/>
    <property type="evidence" value="ECO:0007669"/>
    <property type="project" value="InterPro"/>
</dbReference>
<dbReference type="PROSITE" id="PS51375">
    <property type="entry name" value="PPR"/>
    <property type="match status" value="3"/>
</dbReference>
<comment type="similarity">
    <text evidence="1">Belongs to the PPR family. PCMP-H subfamily.</text>
</comment>
<evidence type="ECO:0000256" key="1">
    <source>
        <dbReference type="ARBA" id="ARBA00006643"/>
    </source>
</evidence>
<protein>
    <recommendedName>
        <fullName evidence="4">DYW domain-containing protein</fullName>
    </recommendedName>
</protein>
<dbReference type="PANTHER" id="PTHR47926">
    <property type="entry name" value="PENTATRICOPEPTIDE REPEAT-CONTAINING PROTEIN"/>
    <property type="match status" value="1"/>
</dbReference>
<dbReference type="Gene3D" id="1.25.40.10">
    <property type="entry name" value="Tetratricopeptide repeat domain"/>
    <property type="match status" value="4"/>
</dbReference>
<dbReference type="GO" id="GO:0003723">
    <property type="term" value="F:RNA binding"/>
    <property type="evidence" value="ECO:0007669"/>
    <property type="project" value="InterPro"/>
</dbReference>
<evidence type="ECO:0000259" key="4">
    <source>
        <dbReference type="Pfam" id="PF14432"/>
    </source>
</evidence>
<sequence length="611" mass="67144">MLGKVPTGLPLHLKSKFIKKYINSGDLARARQLVGGISEPDVQSWTLLISASTKTGRSRDTTKLCTKVRNSGKISLDKFVILAAAKACAISGDLSKAKEVHFDALKYKFSSDLLIGNALIDMYGKCKYFTGGEQVFGDLRIKDVITWTSFCSCCVNCGLPKVALHAFRDMVVGGVRPNSMTLSSVVPACSRLKYLRSGREIHGFALKNGMGENQFVSSALVDMYSTYFANGEGEKALDTFQRMRSRGVKLDRVSWNSLISGCADNGKAEEALEVLRDMQRLGCKPNQITVTSALTACTVLEAWRGGYEGGDVEASKLFSMMPSRDTVAWNTIIIANSMHGRGEKAISLFNDMVGSGVKPNSVTFTGDHKVEPDAEHYSCMVDVLTRGGRLDQAHNFIQQMPVEPSAADWGALVGACRIYKNVELGRLAARRLFEIEPNNPGNYVLLFNILVTAKEWGEASEIRRLMRDRGIRKVPGLYPNTEFVLQDLDREEQEDSLCNHSEKLAIAFGILNLRGQSSIRVFKNLRICGDCHNTIKFIPKFMGIQIICTALKILAENSAKGFPVGAVVRYELIGAACSTLVVEAASTELVGSSASKDRKMRKQRMQVYGCN</sequence>
<reference evidence="5" key="1">
    <citation type="submission" date="2018-01" db="EMBL/GenBank/DDBJ databases">
        <authorList>
            <person name="Mao J.F."/>
        </authorList>
    </citation>
    <scope>NUCLEOTIDE SEQUENCE</scope>
    <source>
        <strain evidence="5">Huo1</strain>
        <tissue evidence="5">Leaf</tissue>
    </source>
</reference>
<dbReference type="EMBL" id="PNBA02000016">
    <property type="protein sequence ID" value="KAG6396194.1"/>
    <property type="molecule type" value="Genomic_DNA"/>
</dbReference>
<dbReference type="GO" id="GO:0099402">
    <property type="term" value="P:plant organ development"/>
    <property type="evidence" value="ECO:0007669"/>
    <property type="project" value="UniProtKB-ARBA"/>
</dbReference>
<dbReference type="InterPro" id="IPR032867">
    <property type="entry name" value="DYW_dom"/>
</dbReference>
<dbReference type="InterPro" id="IPR002885">
    <property type="entry name" value="PPR_rpt"/>
</dbReference>
<dbReference type="GO" id="GO:0009451">
    <property type="term" value="P:RNA modification"/>
    <property type="evidence" value="ECO:0007669"/>
    <property type="project" value="InterPro"/>
</dbReference>
<dbReference type="AlphaFoldDB" id="A0A8X8Z9Q1"/>
<keyword evidence="2" id="KW-0677">Repeat</keyword>
<organism evidence="5">
    <name type="scientific">Salvia splendens</name>
    <name type="common">Scarlet sage</name>
    <dbReference type="NCBI Taxonomy" id="180675"/>
    <lineage>
        <taxon>Eukaryota</taxon>
        <taxon>Viridiplantae</taxon>
        <taxon>Streptophyta</taxon>
        <taxon>Embryophyta</taxon>
        <taxon>Tracheophyta</taxon>
        <taxon>Spermatophyta</taxon>
        <taxon>Magnoliopsida</taxon>
        <taxon>eudicotyledons</taxon>
        <taxon>Gunneridae</taxon>
        <taxon>Pentapetalae</taxon>
        <taxon>asterids</taxon>
        <taxon>lamiids</taxon>
        <taxon>Lamiales</taxon>
        <taxon>Lamiaceae</taxon>
        <taxon>Nepetoideae</taxon>
        <taxon>Mentheae</taxon>
        <taxon>Salviinae</taxon>
        <taxon>Salvia</taxon>
        <taxon>Salvia subgen. Calosphace</taxon>
        <taxon>core Calosphace</taxon>
    </lineage>
</organism>
<dbReference type="Proteomes" id="UP000298416">
    <property type="component" value="Unassembled WGS sequence"/>
</dbReference>
<dbReference type="PANTHER" id="PTHR47926:SF347">
    <property type="entry name" value="PENTATRICOPEPTIDE REPEAT-CONTAINING PROTEIN"/>
    <property type="match status" value="1"/>
</dbReference>
<feature type="domain" description="DYW" evidence="4">
    <location>
        <begin position="476"/>
        <end position="548"/>
    </location>
</feature>
<feature type="repeat" description="PPR" evidence="3">
    <location>
        <begin position="143"/>
        <end position="177"/>
    </location>
</feature>
<feature type="repeat" description="PPR" evidence="3">
    <location>
        <begin position="325"/>
        <end position="359"/>
    </location>
</feature>
<evidence type="ECO:0000256" key="2">
    <source>
        <dbReference type="ARBA" id="ARBA00022737"/>
    </source>
</evidence>
<proteinExistence type="inferred from homology"/>
<keyword evidence="6" id="KW-1185">Reference proteome</keyword>
<reference evidence="5" key="2">
    <citation type="submission" date="2020-08" db="EMBL/GenBank/DDBJ databases">
        <title>Plant Genome Project.</title>
        <authorList>
            <person name="Zhang R.-G."/>
        </authorList>
    </citation>
    <scope>NUCLEOTIDE SEQUENCE</scope>
    <source>
        <strain evidence="5">Huo1</strain>
        <tissue evidence="5">Leaf</tissue>
    </source>
</reference>
<dbReference type="NCBIfam" id="TIGR00756">
    <property type="entry name" value="PPR"/>
    <property type="match status" value="3"/>
</dbReference>
<evidence type="ECO:0000313" key="5">
    <source>
        <dbReference type="EMBL" id="KAG6396194.1"/>
    </source>
</evidence>
<dbReference type="FunFam" id="1.25.40.10:FF:000158">
    <property type="entry name" value="pentatricopeptide repeat-containing protein At2g33680"/>
    <property type="match status" value="1"/>
</dbReference>
<dbReference type="InterPro" id="IPR011990">
    <property type="entry name" value="TPR-like_helical_dom_sf"/>
</dbReference>
<dbReference type="Pfam" id="PF14432">
    <property type="entry name" value="DYW_deaminase"/>
    <property type="match status" value="1"/>
</dbReference>
<accession>A0A8X8Z9Q1</accession>
<evidence type="ECO:0000313" key="6">
    <source>
        <dbReference type="Proteomes" id="UP000298416"/>
    </source>
</evidence>
<dbReference type="Pfam" id="PF13041">
    <property type="entry name" value="PPR_2"/>
    <property type="match status" value="2"/>
</dbReference>
<evidence type="ECO:0000256" key="3">
    <source>
        <dbReference type="PROSITE-ProRule" id="PRU00708"/>
    </source>
</evidence>
<dbReference type="Pfam" id="PF01535">
    <property type="entry name" value="PPR"/>
    <property type="match status" value="3"/>
</dbReference>
<gene>
    <name evidence="5" type="ORF">SASPL_142336</name>
</gene>
<dbReference type="InterPro" id="IPR046960">
    <property type="entry name" value="PPR_At4g14850-like_plant"/>
</dbReference>